<dbReference type="Gramene" id="OMO88763">
    <property type="protein sequence ID" value="OMO88763"/>
    <property type="gene ID" value="CCACVL1_08219"/>
</dbReference>
<evidence type="ECO:0000256" key="1">
    <source>
        <dbReference type="SAM" id="Phobius"/>
    </source>
</evidence>
<keyword evidence="1" id="KW-0472">Membrane</keyword>
<gene>
    <name evidence="2" type="ORF">CCACVL1_08219</name>
</gene>
<keyword evidence="1" id="KW-1133">Transmembrane helix</keyword>
<dbReference type="AlphaFoldDB" id="A0A1R3J1R1"/>
<sequence>MVHTNCDWENALNNKYVRMALLALTTVSGIAGIVVAILGDIGNNPKFGLNSLSVTNLNISGSEITGIWDVEFLAKKP</sequence>
<keyword evidence="3" id="KW-1185">Reference proteome</keyword>
<evidence type="ECO:0000313" key="3">
    <source>
        <dbReference type="Proteomes" id="UP000188268"/>
    </source>
</evidence>
<proteinExistence type="predicted"/>
<organism evidence="2 3">
    <name type="scientific">Corchorus capsularis</name>
    <name type="common">Jute</name>
    <dbReference type="NCBI Taxonomy" id="210143"/>
    <lineage>
        <taxon>Eukaryota</taxon>
        <taxon>Viridiplantae</taxon>
        <taxon>Streptophyta</taxon>
        <taxon>Embryophyta</taxon>
        <taxon>Tracheophyta</taxon>
        <taxon>Spermatophyta</taxon>
        <taxon>Magnoliopsida</taxon>
        <taxon>eudicotyledons</taxon>
        <taxon>Gunneridae</taxon>
        <taxon>Pentapetalae</taxon>
        <taxon>rosids</taxon>
        <taxon>malvids</taxon>
        <taxon>Malvales</taxon>
        <taxon>Malvaceae</taxon>
        <taxon>Grewioideae</taxon>
        <taxon>Apeibeae</taxon>
        <taxon>Corchorus</taxon>
    </lineage>
</organism>
<dbReference type="Proteomes" id="UP000188268">
    <property type="component" value="Unassembled WGS sequence"/>
</dbReference>
<feature type="transmembrane region" description="Helical" evidence="1">
    <location>
        <begin position="20"/>
        <end position="39"/>
    </location>
</feature>
<dbReference type="OrthoDB" id="1708017at2759"/>
<name>A0A1R3J1R1_COCAP</name>
<keyword evidence="1" id="KW-0812">Transmembrane</keyword>
<comment type="caution">
    <text evidence="2">The sequence shown here is derived from an EMBL/GenBank/DDBJ whole genome shotgun (WGS) entry which is preliminary data.</text>
</comment>
<evidence type="ECO:0000313" key="2">
    <source>
        <dbReference type="EMBL" id="OMO88763.1"/>
    </source>
</evidence>
<protein>
    <submittedName>
        <fullName evidence="2">Uncharacterized protein</fullName>
    </submittedName>
</protein>
<accession>A0A1R3J1R1</accession>
<reference evidence="2 3" key="1">
    <citation type="submission" date="2013-09" db="EMBL/GenBank/DDBJ databases">
        <title>Corchorus capsularis genome sequencing.</title>
        <authorList>
            <person name="Alam M."/>
            <person name="Haque M.S."/>
            <person name="Islam M.S."/>
            <person name="Emdad E.M."/>
            <person name="Islam M.M."/>
            <person name="Ahmed B."/>
            <person name="Halim A."/>
            <person name="Hossen Q.M.M."/>
            <person name="Hossain M.Z."/>
            <person name="Ahmed R."/>
            <person name="Khan M.M."/>
            <person name="Islam R."/>
            <person name="Rashid M.M."/>
            <person name="Khan S.A."/>
            <person name="Rahman M.S."/>
            <person name="Alam M."/>
        </authorList>
    </citation>
    <scope>NUCLEOTIDE SEQUENCE [LARGE SCALE GENOMIC DNA]</scope>
    <source>
        <strain evidence="3">cv. CVL-1</strain>
        <tissue evidence="2">Whole seedling</tissue>
    </source>
</reference>
<dbReference type="EMBL" id="AWWV01008917">
    <property type="protein sequence ID" value="OMO88763.1"/>
    <property type="molecule type" value="Genomic_DNA"/>
</dbReference>